<accession>A0A9P1K1U5</accession>
<dbReference type="Pfam" id="PF01041">
    <property type="entry name" value="DegT_DnrJ_EryC1"/>
    <property type="match status" value="1"/>
</dbReference>
<organism evidence="6 7">
    <name type="scientific">Azospirillum baldaniorum</name>
    <dbReference type="NCBI Taxonomy" id="1064539"/>
    <lineage>
        <taxon>Bacteria</taxon>
        <taxon>Pseudomonadati</taxon>
        <taxon>Pseudomonadota</taxon>
        <taxon>Alphaproteobacteria</taxon>
        <taxon>Rhodospirillales</taxon>
        <taxon>Azospirillaceae</taxon>
        <taxon>Azospirillum</taxon>
    </lineage>
</organism>
<feature type="active site" description="Proton acceptor" evidence="3">
    <location>
        <position position="192"/>
    </location>
</feature>
<comment type="similarity">
    <text evidence="2 5">Belongs to the DegT/DnrJ/EryC1 family.</text>
</comment>
<dbReference type="InterPro" id="IPR015422">
    <property type="entry name" value="PyrdxlP-dep_Trfase_small"/>
</dbReference>
<keyword evidence="6" id="KW-0032">Aminotransferase</keyword>
<geneLocation type="plasmid" evidence="6 7">
    <name>AZOBR_p6</name>
</geneLocation>
<feature type="modified residue" description="N6-(pyridoxal phosphate)lysine" evidence="4">
    <location>
        <position position="192"/>
    </location>
</feature>
<protein>
    <submittedName>
        <fullName evidence="6">Aminotransferase, StrS family</fullName>
    </submittedName>
</protein>
<reference evidence="6 7" key="1">
    <citation type="journal article" date="2011" name="PLoS Genet.">
        <title>Azospirillum genomes reveal transition of bacteria from aquatic to terrestrial environments.</title>
        <authorList>
            <person name="Wisniewski-Dye F."/>
            <person name="Borziak K."/>
            <person name="Khalsa-Moyers G."/>
            <person name="Alexandre G."/>
            <person name="Sukharnikov L.O."/>
            <person name="Wuichet K."/>
            <person name="Hurst G.B."/>
            <person name="McDonald W.H."/>
            <person name="Robertson J.S."/>
            <person name="Barbe V."/>
            <person name="Calteau A."/>
            <person name="Rouy Z."/>
            <person name="Mangenot S."/>
            <person name="Prigent-Combaret C."/>
            <person name="Normand P."/>
            <person name="Boyer M."/>
            <person name="Siguier P."/>
            <person name="Dessaux Y."/>
            <person name="Elmerich C."/>
            <person name="Condemine G."/>
            <person name="Krishnen G."/>
            <person name="Kennedy I."/>
            <person name="Paterson A.H."/>
            <person name="Gonzalez V."/>
            <person name="Mavingui P."/>
            <person name="Zhulin I.B."/>
        </authorList>
    </citation>
    <scope>NUCLEOTIDE SEQUENCE [LARGE SCALE GENOMIC DNA]</scope>
    <source>
        <strain evidence="6 7">Sp245</strain>
    </source>
</reference>
<evidence type="ECO:0000256" key="3">
    <source>
        <dbReference type="PIRSR" id="PIRSR000390-1"/>
    </source>
</evidence>
<dbReference type="AlphaFoldDB" id="A0A9P1K1U5"/>
<evidence type="ECO:0000313" key="6">
    <source>
        <dbReference type="EMBL" id="CCD03980.1"/>
    </source>
</evidence>
<sequence length="375" mass="39910">MDDSVPQTDPAASYRAHRDGIDAALRRALDSGWYILGQEVKAFEAEFAPVAGTACAVGVANGTDAIVLALEALGIGRGDAVVTVSHTAVATVAAIEMAGATPVLADVDAMHGLDPESLEAVLRAEPTGGRIRAVIPVHLYGQPVDLDAILEIAGRHDIAVIEDASQAHGALWRGRPVGGFGNAAAFSLYPTKNLGALGDAGVLTTSDAALVERVRELRQYGWRDRFVSAVAGRNSRLDEVQAAVLRAKLPYLATENTRRQQIAALYDHRLAELPLTLPRRRAGAVHVFHQYVVEFEERDALRMALTARGIATGIHYPVPIHRQPAYAGRVPLAPGGLPRTESLAGRILSLPMYPQMTDRQVARVAEAVAGAFRAG</sequence>
<dbReference type="Proteomes" id="UP000007319">
    <property type="component" value="Plasmid AZOBR_p6"/>
</dbReference>
<dbReference type="PANTHER" id="PTHR30244:SF36">
    <property type="entry name" value="3-OXO-GLUCOSE-6-PHOSPHATE:GLUTAMATE AMINOTRANSFERASE"/>
    <property type="match status" value="1"/>
</dbReference>
<keyword evidence="6" id="KW-0614">Plasmid</keyword>
<dbReference type="CDD" id="cd00616">
    <property type="entry name" value="AHBA_syn"/>
    <property type="match status" value="1"/>
</dbReference>
<dbReference type="GO" id="GO:0000271">
    <property type="term" value="P:polysaccharide biosynthetic process"/>
    <property type="evidence" value="ECO:0007669"/>
    <property type="project" value="TreeGrafter"/>
</dbReference>
<dbReference type="RefSeq" id="WP_014200304.1">
    <property type="nucleotide sequence ID" value="NC_016597.1"/>
</dbReference>
<dbReference type="GO" id="GO:0030170">
    <property type="term" value="F:pyridoxal phosphate binding"/>
    <property type="evidence" value="ECO:0007669"/>
    <property type="project" value="TreeGrafter"/>
</dbReference>
<evidence type="ECO:0000256" key="1">
    <source>
        <dbReference type="ARBA" id="ARBA00022898"/>
    </source>
</evidence>
<name>A0A9P1K1U5_9PROT</name>
<gene>
    <name evidence="6" type="ORF">AZOBR_p60044</name>
</gene>
<keyword evidence="7" id="KW-1185">Reference proteome</keyword>
<dbReference type="Gene3D" id="3.40.640.10">
    <property type="entry name" value="Type I PLP-dependent aspartate aminotransferase-like (Major domain)"/>
    <property type="match status" value="1"/>
</dbReference>
<dbReference type="InterPro" id="IPR015421">
    <property type="entry name" value="PyrdxlP-dep_Trfase_major"/>
</dbReference>
<keyword evidence="6" id="KW-0808">Transferase</keyword>
<dbReference type="GO" id="GO:0008483">
    <property type="term" value="F:transaminase activity"/>
    <property type="evidence" value="ECO:0007669"/>
    <property type="project" value="UniProtKB-KW"/>
</dbReference>
<evidence type="ECO:0000256" key="4">
    <source>
        <dbReference type="PIRSR" id="PIRSR000390-2"/>
    </source>
</evidence>
<dbReference type="PIRSF" id="PIRSF000390">
    <property type="entry name" value="PLP_StrS"/>
    <property type="match status" value="1"/>
</dbReference>
<proteinExistence type="inferred from homology"/>
<dbReference type="EMBL" id="HE577333">
    <property type="protein sequence ID" value="CCD03980.1"/>
    <property type="molecule type" value="Genomic_DNA"/>
</dbReference>
<evidence type="ECO:0000313" key="7">
    <source>
        <dbReference type="Proteomes" id="UP000007319"/>
    </source>
</evidence>
<dbReference type="KEGG" id="abs:AZOBR_p60044"/>
<dbReference type="InterPro" id="IPR015424">
    <property type="entry name" value="PyrdxlP-dep_Trfase"/>
</dbReference>
<dbReference type="PANTHER" id="PTHR30244">
    <property type="entry name" value="TRANSAMINASE"/>
    <property type="match status" value="1"/>
</dbReference>
<evidence type="ECO:0000256" key="2">
    <source>
        <dbReference type="ARBA" id="ARBA00037999"/>
    </source>
</evidence>
<dbReference type="InterPro" id="IPR000653">
    <property type="entry name" value="DegT/StrS_aminotransferase"/>
</dbReference>
<keyword evidence="1 4" id="KW-0663">Pyridoxal phosphate</keyword>
<dbReference type="Gene3D" id="3.90.1150.10">
    <property type="entry name" value="Aspartate Aminotransferase, domain 1"/>
    <property type="match status" value="1"/>
</dbReference>
<dbReference type="SUPFAM" id="SSF53383">
    <property type="entry name" value="PLP-dependent transferases"/>
    <property type="match status" value="1"/>
</dbReference>
<evidence type="ECO:0000256" key="5">
    <source>
        <dbReference type="RuleBase" id="RU004508"/>
    </source>
</evidence>